<proteinExistence type="predicted"/>
<gene>
    <name evidence="1" type="ORF">J1N35_022353</name>
</gene>
<sequence>MKIVKTRLRNKMKDDFLSTYLVTYNEKEIAREFSTDSIIDEFDLMKKRRVPIAGCAELVVKVDGDGLSVGNGGSNIVEDEVTGIVKL</sequence>
<name>A0A9D3VHG0_9ROSI</name>
<dbReference type="EMBL" id="JAIQCV010000007">
    <property type="protein sequence ID" value="KAH1082592.1"/>
    <property type="molecule type" value="Genomic_DNA"/>
</dbReference>
<evidence type="ECO:0000313" key="1">
    <source>
        <dbReference type="EMBL" id="KAH1082592.1"/>
    </source>
</evidence>
<protein>
    <submittedName>
        <fullName evidence="1">Uncharacterized protein</fullName>
    </submittedName>
</protein>
<comment type="caution">
    <text evidence="1">The sequence shown here is derived from an EMBL/GenBank/DDBJ whole genome shotgun (WGS) entry which is preliminary data.</text>
</comment>
<dbReference type="Proteomes" id="UP000828251">
    <property type="component" value="Unassembled WGS sequence"/>
</dbReference>
<dbReference type="OrthoDB" id="118159at2759"/>
<organism evidence="1 2">
    <name type="scientific">Gossypium stocksii</name>
    <dbReference type="NCBI Taxonomy" id="47602"/>
    <lineage>
        <taxon>Eukaryota</taxon>
        <taxon>Viridiplantae</taxon>
        <taxon>Streptophyta</taxon>
        <taxon>Embryophyta</taxon>
        <taxon>Tracheophyta</taxon>
        <taxon>Spermatophyta</taxon>
        <taxon>Magnoliopsida</taxon>
        <taxon>eudicotyledons</taxon>
        <taxon>Gunneridae</taxon>
        <taxon>Pentapetalae</taxon>
        <taxon>rosids</taxon>
        <taxon>malvids</taxon>
        <taxon>Malvales</taxon>
        <taxon>Malvaceae</taxon>
        <taxon>Malvoideae</taxon>
        <taxon>Gossypium</taxon>
    </lineage>
</organism>
<evidence type="ECO:0000313" key="2">
    <source>
        <dbReference type="Proteomes" id="UP000828251"/>
    </source>
</evidence>
<dbReference type="AlphaFoldDB" id="A0A9D3VHG0"/>
<keyword evidence="2" id="KW-1185">Reference proteome</keyword>
<accession>A0A9D3VHG0</accession>
<reference evidence="1 2" key="1">
    <citation type="journal article" date="2021" name="Plant Biotechnol. J.">
        <title>Multi-omics assisted identification of the key and species-specific regulatory components of drought-tolerant mechanisms in Gossypium stocksii.</title>
        <authorList>
            <person name="Yu D."/>
            <person name="Ke L."/>
            <person name="Zhang D."/>
            <person name="Wu Y."/>
            <person name="Sun Y."/>
            <person name="Mei J."/>
            <person name="Sun J."/>
            <person name="Sun Y."/>
        </authorList>
    </citation>
    <scope>NUCLEOTIDE SEQUENCE [LARGE SCALE GENOMIC DNA]</scope>
    <source>
        <strain evidence="2">cv. E1</strain>
        <tissue evidence="1">Leaf</tissue>
    </source>
</reference>